<evidence type="ECO:0000313" key="2">
    <source>
        <dbReference type="Proteomes" id="UP000238479"/>
    </source>
</evidence>
<name>A0A2P6PT98_ROSCH</name>
<dbReference type="AlphaFoldDB" id="A0A2P6PT98"/>
<dbReference type="Proteomes" id="UP000238479">
    <property type="component" value="Chromosome 6"/>
</dbReference>
<dbReference type="Pfam" id="PF05212">
    <property type="entry name" value="DUF707"/>
    <property type="match status" value="1"/>
</dbReference>
<protein>
    <submittedName>
        <fullName evidence="1">Uncharacterized protein</fullName>
    </submittedName>
</protein>
<reference evidence="1 2" key="1">
    <citation type="journal article" date="2018" name="Nat. Genet.">
        <title>The Rosa genome provides new insights in the design of modern roses.</title>
        <authorList>
            <person name="Bendahmane M."/>
        </authorList>
    </citation>
    <scope>NUCLEOTIDE SEQUENCE [LARGE SCALE GENOMIC DNA]</scope>
    <source>
        <strain evidence="2">cv. Old Blush</strain>
    </source>
</reference>
<dbReference type="InterPro" id="IPR007877">
    <property type="entry name" value="DUF707"/>
</dbReference>
<sequence length="68" mass="8109">MFEAHFLYVSIVRKEGLEISQPALDFFKTEVNYMEKLSKEEGIQKKLSKDILQYKAHIIKIFAEHRHN</sequence>
<proteinExistence type="predicted"/>
<organism evidence="1 2">
    <name type="scientific">Rosa chinensis</name>
    <name type="common">China rose</name>
    <dbReference type="NCBI Taxonomy" id="74649"/>
    <lineage>
        <taxon>Eukaryota</taxon>
        <taxon>Viridiplantae</taxon>
        <taxon>Streptophyta</taxon>
        <taxon>Embryophyta</taxon>
        <taxon>Tracheophyta</taxon>
        <taxon>Spermatophyta</taxon>
        <taxon>Magnoliopsida</taxon>
        <taxon>eudicotyledons</taxon>
        <taxon>Gunneridae</taxon>
        <taxon>Pentapetalae</taxon>
        <taxon>rosids</taxon>
        <taxon>fabids</taxon>
        <taxon>Rosales</taxon>
        <taxon>Rosaceae</taxon>
        <taxon>Rosoideae</taxon>
        <taxon>Rosoideae incertae sedis</taxon>
        <taxon>Rosa</taxon>
    </lineage>
</organism>
<dbReference type="Gramene" id="PRQ25160">
    <property type="protein sequence ID" value="PRQ25160"/>
    <property type="gene ID" value="RchiOBHm_Chr6g0280581"/>
</dbReference>
<gene>
    <name evidence="1" type="ORF">RchiOBHm_Chr6g0280581</name>
</gene>
<keyword evidence="2" id="KW-1185">Reference proteome</keyword>
<dbReference type="EMBL" id="PDCK01000044">
    <property type="protein sequence ID" value="PRQ25160.1"/>
    <property type="molecule type" value="Genomic_DNA"/>
</dbReference>
<evidence type="ECO:0000313" key="1">
    <source>
        <dbReference type="EMBL" id="PRQ25160.1"/>
    </source>
</evidence>
<comment type="caution">
    <text evidence="1">The sequence shown here is derived from an EMBL/GenBank/DDBJ whole genome shotgun (WGS) entry which is preliminary data.</text>
</comment>
<accession>A0A2P6PT98</accession>